<dbReference type="AlphaFoldDB" id="A0AAQ0SKN5"/>
<dbReference type="InterPro" id="IPR002104">
    <property type="entry name" value="Integrase_catalytic"/>
</dbReference>
<keyword evidence="1" id="KW-0233">DNA recombination</keyword>
<name>A0AAQ0SKN5_PSEUB</name>
<dbReference type="InterPro" id="IPR013762">
    <property type="entry name" value="Integrase-like_cat_sf"/>
</dbReference>
<dbReference type="GO" id="GO:0003677">
    <property type="term" value="F:DNA binding"/>
    <property type="evidence" value="ECO:0007669"/>
    <property type="project" value="InterPro"/>
</dbReference>
<dbReference type="SUPFAM" id="SSF56349">
    <property type="entry name" value="DNA breaking-rejoining enzymes"/>
    <property type="match status" value="1"/>
</dbReference>
<dbReference type="GO" id="GO:0006310">
    <property type="term" value="P:DNA recombination"/>
    <property type="evidence" value="ECO:0007669"/>
    <property type="project" value="UniProtKB-KW"/>
</dbReference>
<evidence type="ECO:0000259" key="2">
    <source>
        <dbReference type="Pfam" id="PF00589"/>
    </source>
</evidence>
<evidence type="ECO:0000313" key="4">
    <source>
        <dbReference type="Proteomes" id="UP001177000"/>
    </source>
</evidence>
<sequence>MRIPVFQSDLLTNRHFKRIAKELHACWPFPEPLKLMSAQEILARGLGYKDFHDLRLSANHATQGTSTPTMSEARDGIATSVVVFLQSKGVVNIDNAEINRLMLMLPLNKLKAFGESGEKQTADGVPIAAGEADPVPRDCLSSEVSLENLRARPFGSTSIQNLTLIADAVRREGSLRDQALLGVVMTGIRALELGGLTACDIQRDATGSSLLIRQFKVHERHVQTMLPSTTAAILHQYVKKARLVGSDRLFPSDSNPNRSMSPREVNKVIHAWAVKALTNIEQVTAQTIRQSVLEAKSGASKADDLLSTLSKQFGHEFTGLLNHYLPGIGKKSD</sequence>
<dbReference type="EMBL" id="OX458335">
    <property type="protein sequence ID" value="CAI8817462.1"/>
    <property type="molecule type" value="Genomic_DNA"/>
</dbReference>
<dbReference type="Proteomes" id="UP001177000">
    <property type="component" value="Chromosome"/>
</dbReference>
<dbReference type="Gene3D" id="1.10.443.10">
    <property type="entry name" value="Intergrase catalytic core"/>
    <property type="match status" value="1"/>
</dbReference>
<reference evidence="3" key="1">
    <citation type="submission" date="2023-03" db="EMBL/GenBank/DDBJ databases">
        <authorList>
            <person name="Pothier F. J."/>
        </authorList>
    </citation>
    <scope>NUCLEOTIDE SEQUENCE</scope>
    <source>
        <strain evidence="3">DAPP-PG 215</strain>
    </source>
</reference>
<dbReference type="GO" id="GO:0015074">
    <property type="term" value="P:DNA integration"/>
    <property type="evidence" value="ECO:0007669"/>
    <property type="project" value="InterPro"/>
</dbReference>
<organism evidence="3 4">
    <name type="scientific">Pseudomonas syringae pv. tomato</name>
    <dbReference type="NCBI Taxonomy" id="323"/>
    <lineage>
        <taxon>Bacteria</taxon>
        <taxon>Pseudomonadati</taxon>
        <taxon>Pseudomonadota</taxon>
        <taxon>Gammaproteobacteria</taxon>
        <taxon>Pseudomonadales</taxon>
        <taxon>Pseudomonadaceae</taxon>
        <taxon>Pseudomonas</taxon>
    </lineage>
</organism>
<dbReference type="RefSeq" id="WP_010215765.1">
    <property type="nucleotide sequence ID" value="NZ_CP019871.1"/>
</dbReference>
<dbReference type="Pfam" id="PF00589">
    <property type="entry name" value="Phage_integrase"/>
    <property type="match status" value="1"/>
</dbReference>
<protein>
    <submittedName>
        <fullName evidence="3">Tyr recombinase domain-containing protein</fullName>
    </submittedName>
</protein>
<evidence type="ECO:0000256" key="1">
    <source>
        <dbReference type="ARBA" id="ARBA00023172"/>
    </source>
</evidence>
<accession>A0AAQ0SKN5</accession>
<gene>
    <name evidence="3" type="ORF">DAPPPG215_09510</name>
</gene>
<evidence type="ECO:0000313" key="3">
    <source>
        <dbReference type="EMBL" id="CAI8817462.1"/>
    </source>
</evidence>
<proteinExistence type="predicted"/>
<dbReference type="InterPro" id="IPR011010">
    <property type="entry name" value="DNA_brk_join_enz"/>
</dbReference>
<feature type="domain" description="Tyr recombinase" evidence="2">
    <location>
        <begin position="165"/>
        <end position="294"/>
    </location>
</feature>